<reference evidence="2" key="1">
    <citation type="submission" date="2016-06" db="EMBL/GenBank/DDBJ databases">
        <title>Parallel loss of symbiosis genes in relatives of nitrogen-fixing non-legume Parasponia.</title>
        <authorList>
            <person name="Van Velzen R."/>
            <person name="Holmer R."/>
            <person name="Bu F."/>
            <person name="Rutten L."/>
            <person name="Van Zeijl A."/>
            <person name="Liu W."/>
            <person name="Santuari L."/>
            <person name="Cao Q."/>
            <person name="Sharma T."/>
            <person name="Shen D."/>
            <person name="Roswanjaya Y."/>
            <person name="Wardhani T."/>
            <person name="Kalhor M.S."/>
            <person name="Jansen J."/>
            <person name="Van den Hoogen J."/>
            <person name="Gungor B."/>
            <person name="Hartog M."/>
            <person name="Hontelez J."/>
            <person name="Verver J."/>
            <person name="Yang W.-C."/>
            <person name="Schijlen E."/>
            <person name="Repin R."/>
            <person name="Schilthuizen M."/>
            <person name="Schranz E."/>
            <person name="Heidstra R."/>
            <person name="Miyata K."/>
            <person name="Fedorova E."/>
            <person name="Kohlen W."/>
            <person name="Bisseling T."/>
            <person name="Smit S."/>
            <person name="Geurts R."/>
        </authorList>
    </citation>
    <scope>NUCLEOTIDE SEQUENCE [LARGE SCALE GENOMIC DNA]</scope>
    <source>
        <strain evidence="2">cv. RG33-2</strain>
    </source>
</reference>
<accession>A0A2P5CN57</accession>
<gene>
    <name evidence="1" type="ORF">TorRG33x02_279330</name>
</gene>
<comment type="caution">
    <text evidence="1">The sequence shown here is derived from an EMBL/GenBank/DDBJ whole genome shotgun (WGS) entry which is preliminary data.</text>
</comment>
<evidence type="ECO:0000313" key="2">
    <source>
        <dbReference type="Proteomes" id="UP000237000"/>
    </source>
</evidence>
<dbReference type="Proteomes" id="UP000237000">
    <property type="component" value="Unassembled WGS sequence"/>
</dbReference>
<protein>
    <submittedName>
        <fullName evidence="1">Uncharacterized protein</fullName>
    </submittedName>
</protein>
<dbReference type="InParanoid" id="A0A2P5CN57"/>
<name>A0A2P5CN57_TREOI</name>
<dbReference type="EMBL" id="JXTC01000347">
    <property type="protein sequence ID" value="PON62435.1"/>
    <property type="molecule type" value="Genomic_DNA"/>
</dbReference>
<sequence>MRRNQTRLGFGSIRNEAVEKNSIEKAIATERAMHVTRKKGTKTMAVAVDFWEEMDEEVESMLKERRDVVGLGWSSS</sequence>
<proteinExistence type="predicted"/>
<dbReference type="OrthoDB" id="10515312at2759"/>
<keyword evidence="2" id="KW-1185">Reference proteome</keyword>
<dbReference type="AlphaFoldDB" id="A0A2P5CN57"/>
<organism evidence="1 2">
    <name type="scientific">Trema orientale</name>
    <name type="common">Charcoal tree</name>
    <name type="synonym">Celtis orientalis</name>
    <dbReference type="NCBI Taxonomy" id="63057"/>
    <lineage>
        <taxon>Eukaryota</taxon>
        <taxon>Viridiplantae</taxon>
        <taxon>Streptophyta</taxon>
        <taxon>Embryophyta</taxon>
        <taxon>Tracheophyta</taxon>
        <taxon>Spermatophyta</taxon>
        <taxon>Magnoliopsida</taxon>
        <taxon>eudicotyledons</taxon>
        <taxon>Gunneridae</taxon>
        <taxon>Pentapetalae</taxon>
        <taxon>rosids</taxon>
        <taxon>fabids</taxon>
        <taxon>Rosales</taxon>
        <taxon>Cannabaceae</taxon>
        <taxon>Trema</taxon>
    </lineage>
</organism>
<evidence type="ECO:0000313" key="1">
    <source>
        <dbReference type="EMBL" id="PON62435.1"/>
    </source>
</evidence>